<accession>A0A1L3LP04</accession>
<proteinExistence type="predicted"/>
<sequence>MCHRHTQRRAESLLVHPQPLAAEANTMTDESVNGVGLMGHFSPPRKMADWLIFKDA</sequence>
<dbReference type="Proteomes" id="UP000182306">
    <property type="component" value="Chromosome"/>
</dbReference>
<evidence type="ECO:0000313" key="1">
    <source>
        <dbReference type="EMBL" id="APG91838.1"/>
    </source>
</evidence>
<dbReference type="EMBL" id="CP013107">
    <property type="protein sequence ID" value="APG91838.1"/>
    <property type="molecule type" value="Genomic_DNA"/>
</dbReference>
<name>A0A1L3LP04_9HYPH</name>
<evidence type="ECO:0000313" key="2">
    <source>
        <dbReference type="Proteomes" id="UP000182306"/>
    </source>
</evidence>
<keyword evidence="2" id="KW-1185">Reference proteome</keyword>
<dbReference type="AlphaFoldDB" id="A0A1L3LP04"/>
<organism evidence="1 2">
    <name type="scientific">Sinorhizobium americanum</name>
    <dbReference type="NCBI Taxonomy" id="194963"/>
    <lineage>
        <taxon>Bacteria</taxon>
        <taxon>Pseudomonadati</taxon>
        <taxon>Pseudomonadota</taxon>
        <taxon>Alphaproteobacteria</taxon>
        <taxon>Hyphomicrobiales</taxon>
        <taxon>Rhizobiaceae</taxon>
        <taxon>Sinorhizobium/Ensifer group</taxon>
        <taxon>Sinorhizobium</taxon>
    </lineage>
</organism>
<reference evidence="1 2" key="1">
    <citation type="submission" date="2015-10" db="EMBL/GenBank/DDBJ databases">
        <title>Genomic differences between typical nodule nitrogen-fixing rhizobial strains and those coming from bean seeds.</title>
        <authorList>
            <person name="Peralta H."/>
            <person name="Aguilar-Vera A."/>
            <person name="Diaz R."/>
            <person name="Mora Y."/>
            <person name="Martinez-Batallar G."/>
            <person name="Salazar E."/>
            <person name="Vargas-Lagunas C."/>
            <person name="Encarnacion S."/>
            <person name="Girard L."/>
            <person name="Mora J."/>
        </authorList>
    </citation>
    <scope>NUCLEOTIDE SEQUENCE [LARGE SCALE GENOMIC DNA]</scope>
    <source>
        <strain evidence="1 2">CFNEI 73</strain>
    </source>
</reference>
<dbReference type="KEGG" id="same:SAMCFNEI73_Ch2560"/>
<gene>
    <name evidence="1" type="ORF">SAMCFNEI73_Ch2560</name>
</gene>
<protein>
    <submittedName>
        <fullName evidence="1">Uncharacterized protein</fullName>
    </submittedName>
</protein>